<name>A0A383ECN5_9ZZZZ</name>
<dbReference type="EMBL" id="UINC01224309">
    <property type="protein sequence ID" value="SVE53878.1"/>
    <property type="molecule type" value="Genomic_DNA"/>
</dbReference>
<comment type="similarity">
    <text evidence="1">Belongs to the Iojap/RsfS family.</text>
</comment>
<dbReference type="PANTHER" id="PTHR21043">
    <property type="entry name" value="IOJAP SUPERFAMILY ORTHOLOG"/>
    <property type="match status" value="1"/>
</dbReference>
<dbReference type="InterPro" id="IPR004394">
    <property type="entry name" value="Iojap/RsfS/C7orf30"/>
</dbReference>
<dbReference type="AlphaFoldDB" id="A0A383ECN5"/>
<dbReference type="HAMAP" id="MF_01477">
    <property type="entry name" value="Iojap_RsfS"/>
    <property type="match status" value="1"/>
</dbReference>
<dbReference type="GO" id="GO:0043023">
    <property type="term" value="F:ribosomal large subunit binding"/>
    <property type="evidence" value="ECO:0007669"/>
    <property type="project" value="TreeGrafter"/>
</dbReference>
<accession>A0A383ECN5</accession>
<dbReference type="GO" id="GO:0017148">
    <property type="term" value="P:negative regulation of translation"/>
    <property type="evidence" value="ECO:0007669"/>
    <property type="project" value="TreeGrafter"/>
</dbReference>
<protein>
    <recommendedName>
        <fullName evidence="3">Ribosome silencing factor</fullName>
    </recommendedName>
</protein>
<proteinExistence type="inferred from homology"/>
<dbReference type="InterPro" id="IPR043519">
    <property type="entry name" value="NT_sf"/>
</dbReference>
<evidence type="ECO:0008006" key="3">
    <source>
        <dbReference type="Google" id="ProtNLM"/>
    </source>
</evidence>
<reference evidence="2" key="1">
    <citation type="submission" date="2018-05" db="EMBL/GenBank/DDBJ databases">
        <authorList>
            <person name="Lanie J.A."/>
            <person name="Ng W.-L."/>
            <person name="Kazmierczak K.M."/>
            <person name="Andrzejewski T.M."/>
            <person name="Davidsen T.M."/>
            <person name="Wayne K.J."/>
            <person name="Tettelin H."/>
            <person name="Glass J.I."/>
            <person name="Rusch D."/>
            <person name="Podicherti R."/>
            <person name="Tsui H.-C.T."/>
            <person name="Winkler M.E."/>
        </authorList>
    </citation>
    <scope>NUCLEOTIDE SEQUENCE</scope>
</reference>
<dbReference type="Gene3D" id="3.30.460.10">
    <property type="entry name" value="Beta Polymerase, domain 2"/>
    <property type="match status" value="1"/>
</dbReference>
<sequence>SFAKTCTNMAAQRTDVCGESPRSERAKVRGCSAMNDSMEPEALPLLLLAATRGAAELQATDVVALDVGDVLGITDWFVVASAPNLRQVRRIAEEVEQAVKAAGGDGPRRIEGLEDATWILLDFGVFVVHVFYDETRSFYDIERLWSDVPRIRFNEDGIPAS</sequence>
<feature type="non-terminal residue" evidence="2">
    <location>
        <position position="1"/>
    </location>
</feature>
<dbReference type="GO" id="GO:0090071">
    <property type="term" value="P:negative regulation of ribosome biogenesis"/>
    <property type="evidence" value="ECO:0007669"/>
    <property type="project" value="TreeGrafter"/>
</dbReference>
<evidence type="ECO:0000313" key="2">
    <source>
        <dbReference type="EMBL" id="SVE53878.1"/>
    </source>
</evidence>
<organism evidence="2">
    <name type="scientific">marine metagenome</name>
    <dbReference type="NCBI Taxonomy" id="408172"/>
    <lineage>
        <taxon>unclassified sequences</taxon>
        <taxon>metagenomes</taxon>
        <taxon>ecological metagenomes</taxon>
    </lineage>
</organism>
<evidence type="ECO:0000256" key="1">
    <source>
        <dbReference type="ARBA" id="ARBA00010574"/>
    </source>
</evidence>
<dbReference type="PANTHER" id="PTHR21043:SF0">
    <property type="entry name" value="MITOCHONDRIAL ASSEMBLY OF RIBOSOMAL LARGE SUBUNIT PROTEIN 1"/>
    <property type="match status" value="1"/>
</dbReference>
<dbReference type="Pfam" id="PF02410">
    <property type="entry name" value="RsfS"/>
    <property type="match status" value="1"/>
</dbReference>
<gene>
    <name evidence="2" type="ORF">METZ01_LOCUS506732</name>
</gene>
<dbReference type="NCBIfam" id="TIGR00090">
    <property type="entry name" value="rsfS_iojap_ybeB"/>
    <property type="match status" value="1"/>
</dbReference>
<dbReference type="SUPFAM" id="SSF81301">
    <property type="entry name" value="Nucleotidyltransferase"/>
    <property type="match status" value="1"/>
</dbReference>